<keyword evidence="2" id="KW-1003">Cell membrane</keyword>
<dbReference type="AlphaFoldDB" id="A0A7H0HAM5"/>
<dbReference type="GO" id="GO:0005886">
    <property type="term" value="C:plasma membrane"/>
    <property type="evidence" value="ECO:0007669"/>
    <property type="project" value="UniProtKB-SubCell"/>
</dbReference>
<organism evidence="7 8">
    <name type="scientific">Tessaracoccus defluvii</name>
    <dbReference type="NCBI Taxonomy" id="1285901"/>
    <lineage>
        <taxon>Bacteria</taxon>
        <taxon>Bacillati</taxon>
        <taxon>Actinomycetota</taxon>
        <taxon>Actinomycetes</taxon>
        <taxon>Propionibacteriales</taxon>
        <taxon>Propionibacteriaceae</taxon>
        <taxon>Tessaracoccus</taxon>
    </lineage>
</organism>
<dbReference type="CDD" id="cd06579">
    <property type="entry name" value="TM_PBP1_transp_AraH_like"/>
    <property type="match status" value="1"/>
</dbReference>
<keyword evidence="5 6" id="KW-0472">Membrane</keyword>
<dbReference type="PANTHER" id="PTHR32196:SF72">
    <property type="entry name" value="RIBOSE IMPORT PERMEASE PROTEIN RBSC"/>
    <property type="match status" value="1"/>
</dbReference>
<feature type="transmembrane region" description="Helical" evidence="6">
    <location>
        <begin position="91"/>
        <end position="114"/>
    </location>
</feature>
<proteinExistence type="predicted"/>
<feature type="transmembrane region" description="Helical" evidence="6">
    <location>
        <begin position="16"/>
        <end position="34"/>
    </location>
</feature>
<comment type="subcellular location">
    <subcellularLocation>
        <location evidence="1">Cell membrane</location>
        <topology evidence="1">Multi-pass membrane protein</topology>
    </subcellularLocation>
</comment>
<accession>A0A7H0HAM5</accession>
<keyword evidence="8" id="KW-1185">Reference proteome</keyword>
<evidence type="ECO:0000256" key="2">
    <source>
        <dbReference type="ARBA" id="ARBA00022475"/>
    </source>
</evidence>
<gene>
    <name evidence="7" type="ORF">H9L22_11880</name>
</gene>
<evidence type="ECO:0000256" key="5">
    <source>
        <dbReference type="ARBA" id="ARBA00023136"/>
    </source>
</evidence>
<sequence length="294" mass="30244">MIMANGFAAPGILPDILLRAAPTGVMALGATFVIATGGIDLSVGTGLSLAAVMTAFFLGGDFLNLPLALGLLLALLFGGLVGLANGLNISFLGLPPFIATLGMMLVARGLALVISDTRPMKIENPDFRVLSTTTTIPGIPNAAVIFIVLAIIAAVILNKTLLGRYALAIGSNEEATRLSGVNVKFWKTIVYVTAGIFMAAGAVLYAARTGVVQPAEGLGMELNVIAAVVIGGTSLAGGRANILGTLVGALLMQTLITGLQMMQVNQSWQFVVTGVIVLAAVFADNVRRNRARAI</sequence>
<feature type="transmembrane region" description="Helical" evidence="6">
    <location>
        <begin position="185"/>
        <end position="206"/>
    </location>
</feature>
<evidence type="ECO:0000313" key="7">
    <source>
        <dbReference type="EMBL" id="QNP57591.1"/>
    </source>
</evidence>
<evidence type="ECO:0000256" key="4">
    <source>
        <dbReference type="ARBA" id="ARBA00022989"/>
    </source>
</evidence>
<dbReference type="Pfam" id="PF02653">
    <property type="entry name" value="BPD_transp_2"/>
    <property type="match status" value="1"/>
</dbReference>
<feature type="transmembrane region" description="Helical" evidence="6">
    <location>
        <begin position="134"/>
        <end position="157"/>
    </location>
</feature>
<protein>
    <submittedName>
        <fullName evidence="7">ABC transporter permease</fullName>
    </submittedName>
</protein>
<reference evidence="7 8" key="1">
    <citation type="submission" date="2020-08" db="EMBL/GenBank/DDBJ databases">
        <title>Genome sequence of Tessaracoccus defluvii JCM 17540T.</title>
        <authorList>
            <person name="Hyun D.-W."/>
            <person name="Bae J.-W."/>
        </authorList>
    </citation>
    <scope>NUCLEOTIDE SEQUENCE [LARGE SCALE GENOMIC DNA]</scope>
    <source>
        <strain evidence="7 8">JCM 17540</strain>
    </source>
</reference>
<dbReference type="Proteomes" id="UP000516117">
    <property type="component" value="Chromosome"/>
</dbReference>
<dbReference type="EMBL" id="CP060789">
    <property type="protein sequence ID" value="QNP57591.1"/>
    <property type="molecule type" value="Genomic_DNA"/>
</dbReference>
<name>A0A7H0HAM5_9ACTN</name>
<dbReference type="GO" id="GO:0022857">
    <property type="term" value="F:transmembrane transporter activity"/>
    <property type="evidence" value="ECO:0007669"/>
    <property type="project" value="InterPro"/>
</dbReference>
<evidence type="ECO:0000256" key="3">
    <source>
        <dbReference type="ARBA" id="ARBA00022692"/>
    </source>
</evidence>
<feature type="transmembrane region" description="Helical" evidence="6">
    <location>
        <begin position="65"/>
        <end position="84"/>
    </location>
</feature>
<feature type="transmembrane region" description="Helical" evidence="6">
    <location>
        <begin position="218"/>
        <end position="236"/>
    </location>
</feature>
<dbReference type="InterPro" id="IPR001851">
    <property type="entry name" value="ABC_transp_permease"/>
</dbReference>
<dbReference type="KEGG" id="tdf:H9L22_11880"/>
<keyword evidence="4 6" id="KW-1133">Transmembrane helix</keyword>
<keyword evidence="3 6" id="KW-0812">Transmembrane</keyword>
<dbReference type="PANTHER" id="PTHR32196">
    <property type="entry name" value="ABC TRANSPORTER PERMEASE PROTEIN YPHD-RELATED-RELATED"/>
    <property type="match status" value="1"/>
</dbReference>
<evidence type="ECO:0000256" key="1">
    <source>
        <dbReference type="ARBA" id="ARBA00004651"/>
    </source>
</evidence>
<evidence type="ECO:0000313" key="8">
    <source>
        <dbReference type="Proteomes" id="UP000516117"/>
    </source>
</evidence>
<feature type="transmembrane region" description="Helical" evidence="6">
    <location>
        <begin position="268"/>
        <end position="286"/>
    </location>
</feature>
<evidence type="ECO:0000256" key="6">
    <source>
        <dbReference type="SAM" id="Phobius"/>
    </source>
</evidence>